<sequence length="48" mass="5294">MKMKSLKSKVFYFVCTALASAAVLIVSTASIIWVHQPKTPASLLKKQK</sequence>
<evidence type="ECO:0000313" key="1">
    <source>
        <dbReference type="EMBL" id="MBW7454128.1"/>
    </source>
</evidence>
<dbReference type="RefSeq" id="WP_210045619.1">
    <property type="nucleotide sequence ID" value="NZ_JBHLVU010000018.1"/>
</dbReference>
<accession>A0ABS7BZS5</accession>
<dbReference type="EMBL" id="JAHZIK010000158">
    <property type="protein sequence ID" value="MBW7454128.1"/>
    <property type="molecule type" value="Genomic_DNA"/>
</dbReference>
<organism evidence="1 2">
    <name type="scientific">Paenibacillus sepulcri</name>
    <dbReference type="NCBI Taxonomy" id="359917"/>
    <lineage>
        <taxon>Bacteria</taxon>
        <taxon>Bacillati</taxon>
        <taxon>Bacillota</taxon>
        <taxon>Bacilli</taxon>
        <taxon>Bacillales</taxon>
        <taxon>Paenibacillaceae</taxon>
        <taxon>Paenibacillus</taxon>
    </lineage>
</organism>
<dbReference type="InterPro" id="IPR009229">
    <property type="entry name" value="AgrD"/>
</dbReference>
<protein>
    <submittedName>
        <fullName evidence="1">Cyclic lactone autoinducer peptide</fullName>
    </submittedName>
</protein>
<gene>
    <name evidence="1" type="ORF">K0U00_08795</name>
</gene>
<dbReference type="Proteomes" id="UP001519887">
    <property type="component" value="Unassembled WGS sequence"/>
</dbReference>
<reference evidence="1 2" key="1">
    <citation type="submission" date="2021-07" db="EMBL/GenBank/DDBJ databases">
        <title>Paenibacillus radiodurans sp. nov., isolated from the southeastern edge of Tengger Desert.</title>
        <authorList>
            <person name="Zhang G."/>
        </authorList>
    </citation>
    <scope>NUCLEOTIDE SEQUENCE [LARGE SCALE GENOMIC DNA]</scope>
    <source>
        <strain evidence="1 2">CCM 7311</strain>
    </source>
</reference>
<proteinExistence type="predicted"/>
<evidence type="ECO:0000313" key="2">
    <source>
        <dbReference type="Proteomes" id="UP001519887"/>
    </source>
</evidence>
<name>A0ABS7BZS5_9BACL</name>
<keyword evidence="2" id="KW-1185">Reference proteome</keyword>
<dbReference type="NCBIfam" id="TIGR04223">
    <property type="entry name" value="quorum_AgrD"/>
    <property type="match status" value="1"/>
</dbReference>
<comment type="caution">
    <text evidence="1">The sequence shown here is derived from an EMBL/GenBank/DDBJ whole genome shotgun (WGS) entry which is preliminary data.</text>
</comment>